<dbReference type="Gene3D" id="3.40.50.1820">
    <property type="entry name" value="alpha/beta hydrolase"/>
    <property type="match status" value="1"/>
</dbReference>
<evidence type="ECO:0000256" key="1">
    <source>
        <dbReference type="ARBA" id="ARBA00000111"/>
    </source>
</evidence>
<evidence type="ECO:0000256" key="4">
    <source>
        <dbReference type="ARBA" id="ARBA00013179"/>
    </source>
</evidence>
<feature type="domain" description="Fungal lipase-type" evidence="14">
    <location>
        <begin position="178"/>
        <end position="334"/>
    </location>
</feature>
<keyword evidence="10" id="KW-0443">Lipid metabolism</keyword>
<evidence type="ECO:0000256" key="6">
    <source>
        <dbReference type="ARBA" id="ARBA00022640"/>
    </source>
</evidence>
<keyword evidence="16" id="KW-1185">Reference proteome</keyword>
<proteinExistence type="inferred from homology"/>
<dbReference type="EC" id="3.1.1.32" evidence="4"/>
<keyword evidence="7" id="KW-0378">Hydrolase</keyword>
<dbReference type="OrthoDB" id="426718at2759"/>
<evidence type="ECO:0000256" key="11">
    <source>
        <dbReference type="ARBA" id="ARBA00056056"/>
    </source>
</evidence>
<dbReference type="FunFam" id="3.40.50.1820:FF:000106">
    <property type="entry name" value="Galactolipase DONGLE, chloroplastic"/>
    <property type="match status" value="1"/>
</dbReference>
<evidence type="ECO:0000256" key="10">
    <source>
        <dbReference type="ARBA" id="ARBA00023098"/>
    </source>
</evidence>
<keyword evidence="6" id="KW-0934">Plastid</keyword>
<dbReference type="GO" id="GO:0008970">
    <property type="term" value="F:phospholipase A1 activity"/>
    <property type="evidence" value="ECO:0000318"/>
    <property type="project" value="GO_Central"/>
</dbReference>
<evidence type="ECO:0000313" key="15">
    <source>
        <dbReference type="EnsemblPlants" id="Ma06_p01510.1"/>
    </source>
</evidence>
<comment type="subcellular location">
    <subcellularLocation>
        <location evidence="2">Plastid</location>
        <location evidence="2">Chloroplast</location>
    </subcellularLocation>
</comment>
<dbReference type="OMA" id="HKHEDMS"/>
<evidence type="ECO:0000256" key="8">
    <source>
        <dbReference type="ARBA" id="ARBA00022946"/>
    </source>
</evidence>
<accession>A0A804JBH6</accession>
<evidence type="ECO:0000256" key="5">
    <source>
        <dbReference type="ARBA" id="ARBA00022528"/>
    </source>
</evidence>
<evidence type="ECO:0000256" key="2">
    <source>
        <dbReference type="ARBA" id="ARBA00004229"/>
    </source>
</evidence>
<evidence type="ECO:0000256" key="3">
    <source>
        <dbReference type="ARBA" id="ARBA00010701"/>
    </source>
</evidence>
<evidence type="ECO:0000256" key="9">
    <source>
        <dbReference type="ARBA" id="ARBA00022963"/>
    </source>
</evidence>
<dbReference type="EnsemblPlants" id="Ma06_t01510.1">
    <property type="protein sequence ID" value="Ma06_p01510.1"/>
    <property type="gene ID" value="Ma06_g01510"/>
</dbReference>
<evidence type="ECO:0000259" key="14">
    <source>
        <dbReference type="Pfam" id="PF01764"/>
    </source>
</evidence>
<evidence type="ECO:0000256" key="13">
    <source>
        <dbReference type="ARBA" id="ARBA00081407"/>
    </source>
</evidence>
<dbReference type="InterPro" id="IPR002921">
    <property type="entry name" value="Fungal_lipase-type"/>
</dbReference>
<reference evidence="15" key="1">
    <citation type="submission" date="2021-05" db="UniProtKB">
        <authorList>
            <consortium name="EnsemblPlants"/>
        </authorList>
    </citation>
    <scope>IDENTIFICATION</scope>
    <source>
        <strain evidence="15">subsp. malaccensis</strain>
    </source>
</reference>
<keyword evidence="8" id="KW-0809">Transit peptide</keyword>
<dbReference type="CDD" id="cd00519">
    <property type="entry name" value="Lipase_3"/>
    <property type="match status" value="1"/>
</dbReference>
<protein>
    <recommendedName>
        <fullName evidence="12">Phospholipase A1 EG1, chloroplastic/mitochondrial</fullName>
        <ecNumber evidence="4">3.1.1.32</ecNumber>
    </recommendedName>
    <alternativeName>
        <fullName evidence="13">Protein EXTRA GLUME 1</fullName>
    </alternativeName>
</protein>
<comment type="function">
    <text evidence="11">Phospholipase that releases free fatty acids from phospholipids. Catalyzes the initial step of jasmonate (JA) biosynthesis. Required for the biosynthesis of endogenous JA in seedling, inflorescence and spikelets. Not essential for JA biosynthesis after wounding. Mediates spikelet development and specification of empty-glume identity. Functions in a high temperature-dependent manner to maintain floral developmental robustness under heat stress conditions. Functions by safeguarding the expression of several floral identity genes, such as MADS1, MADS6 and G1.</text>
</comment>
<sequence>MASSSSSTLSVPNYLATSLKTRPCGPRQGMSLLAPQGPPLAAPVLHSRPVRTPEAIGGLASVWRKIHGADDWSGLVDPLSPLLREAIVRYGELVAACYKAFDVDPTSPRHLNCKYGKRRMLREVGLGSSGYEITKYVYATPGVGVPMQAGVRCGRWIGYVAVSSDDDARRLGRRDVLVSFRGTVTATEWIANLMSTLTPANLDPHDPRRDVKVESGFLSLYTSADATSRFGPGSCREQLLHEVSRLIDKHKGEEMSITVAGHSMGSALALLFGYDLAELGLNRLRLLQREIPIAVYSFGGPRVGNTGFKKRIEELGVKVLRVVNVRDPVTKLPGLLLNENWKAFGGSFELPWSCSCYAHVGVELELDFFEMQNPACVHDLETYIGLLKRPKVVQVHKEGMDLLAKARMLLRKKTNKKLPGWTWPDAARQVGNLAQSLRLI</sequence>
<dbReference type="PANTHER" id="PTHR31403">
    <property type="entry name" value="PHOSPHOLIPASE A1-IBETA2, CHLOROPLASTIC"/>
    <property type="match status" value="1"/>
</dbReference>
<dbReference type="Proteomes" id="UP000012960">
    <property type="component" value="Unplaced"/>
</dbReference>
<dbReference type="InParanoid" id="A0A804JBH6"/>
<dbReference type="GO" id="GO:0009507">
    <property type="term" value="C:chloroplast"/>
    <property type="evidence" value="ECO:0000318"/>
    <property type="project" value="GO_Central"/>
</dbReference>
<keyword evidence="9" id="KW-0442">Lipid degradation</keyword>
<dbReference type="Pfam" id="PF01764">
    <property type="entry name" value="Lipase_3"/>
    <property type="match status" value="1"/>
</dbReference>
<dbReference type="InterPro" id="IPR029058">
    <property type="entry name" value="AB_hydrolase_fold"/>
</dbReference>
<dbReference type="Gramene" id="Ma06_t01510.1">
    <property type="protein sequence ID" value="Ma06_p01510.1"/>
    <property type="gene ID" value="Ma06_g01510"/>
</dbReference>
<dbReference type="GO" id="GO:0016042">
    <property type="term" value="P:lipid catabolic process"/>
    <property type="evidence" value="ECO:0007669"/>
    <property type="project" value="UniProtKB-KW"/>
</dbReference>
<keyword evidence="5" id="KW-0150">Chloroplast</keyword>
<dbReference type="PANTHER" id="PTHR31403:SF58">
    <property type="entry name" value="PHOSPHOLIPASE A1 EG1, CHLOROPLASTIC_MITOCHONDRIAL"/>
    <property type="match status" value="1"/>
</dbReference>
<comment type="similarity">
    <text evidence="3">Belongs to the AB hydrolase superfamily. Lipase family.</text>
</comment>
<evidence type="ECO:0000256" key="7">
    <source>
        <dbReference type="ARBA" id="ARBA00022801"/>
    </source>
</evidence>
<dbReference type="AlphaFoldDB" id="A0A804JBH6"/>
<organism evidence="15 16">
    <name type="scientific">Musa acuminata subsp. malaccensis</name>
    <name type="common">Wild banana</name>
    <name type="synonym">Musa malaccensis</name>
    <dbReference type="NCBI Taxonomy" id="214687"/>
    <lineage>
        <taxon>Eukaryota</taxon>
        <taxon>Viridiplantae</taxon>
        <taxon>Streptophyta</taxon>
        <taxon>Embryophyta</taxon>
        <taxon>Tracheophyta</taxon>
        <taxon>Spermatophyta</taxon>
        <taxon>Magnoliopsida</taxon>
        <taxon>Liliopsida</taxon>
        <taxon>Zingiberales</taxon>
        <taxon>Musaceae</taxon>
        <taxon>Musa</taxon>
    </lineage>
</organism>
<evidence type="ECO:0000313" key="16">
    <source>
        <dbReference type="Proteomes" id="UP000012960"/>
    </source>
</evidence>
<name>A0A804JBH6_MUSAM</name>
<dbReference type="SUPFAM" id="SSF53474">
    <property type="entry name" value="alpha/beta-Hydrolases"/>
    <property type="match status" value="1"/>
</dbReference>
<dbReference type="GeneID" id="103971151"/>
<comment type="catalytic activity">
    <reaction evidence="1">
        <text>a 1,2-diacyl-sn-glycero-3-phosphocholine + H2O = a 2-acyl-sn-glycero-3-phosphocholine + a fatty acid + H(+)</text>
        <dbReference type="Rhea" id="RHEA:18689"/>
        <dbReference type="ChEBI" id="CHEBI:15377"/>
        <dbReference type="ChEBI" id="CHEBI:15378"/>
        <dbReference type="ChEBI" id="CHEBI:28868"/>
        <dbReference type="ChEBI" id="CHEBI:57643"/>
        <dbReference type="ChEBI" id="CHEBI:57875"/>
        <dbReference type="EC" id="3.1.1.32"/>
    </reaction>
</comment>
<evidence type="ECO:0000256" key="12">
    <source>
        <dbReference type="ARBA" id="ARBA00069000"/>
    </source>
</evidence>